<feature type="region of interest" description="Disordered" evidence="1">
    <location>
        <begin position="40"/>
        <end position="65"/>
    </location>
</feature>
<organism evidence="2 3">
    <name type="scientific">Castilleja foliolosa</name>
    <dbReference type="NCBI Taxonomy" id="1961234"/>
    <lineage>
        <taxon>Eukaryota</taxon>
        <taxon>Viridiplantae</taxon>
        <taxon>Streptophyta</taxon>
        <taxon>Embryophyta</taxon>
        <taxon>Tracheophyta</taxon>
        <taxon>Spermatophyta</taxon>
        <taxon>Magnoliopsida</taxon>
        <taxon>eudicotyledons</taxon>
        <taxon>Gunneridae</taxon>
        <taxon>Pentapetalae</taxon>
        <taxon>asterids</taxon>
        <taxon>lamiids</taxon>
        <taxon>Lamiales</taxon>
        <taxon>Orobanchaceae</taxon>
        <taxon>Pedicularideae</taxon>
        <taxon>Castillejinae</taxon>
        <taxon>Castilleja</taxon>
    </lineage>
</organism>
<reference evidence="3" key="1">
    <citation type="journal article" date="2024" name="IScience">
        <title>Strigolactones Initiate the Formation of Haustorium-like Structures in Castilleja.</title>
        <authorList>
            <person name="Buerger M."/>
            <person name="Peterson D."/>
            <person name="Chory J."/>
        </authorList>
    </citation>
    <scope>NUCLEOTIDE SEQUENCE [LARGE SCALE GENOMIC DNA]</scope>
</reference>
<comment type="caution">
    <text evidence="2">The sequence shown here is derived from an EMBL/GenBank/DDBJ whole genome shotgun (WGS) entry which is preliminary data.</text>
</comment>
<keyword evidence="3" id="KW-1185">Reference proteome</keyword>
<accession>A0ABD3EN85</accession>
<sequence length="65" mass="7618">MASNCTRQLKEMKRREKLKVDINYRRRSVAQSTECLAAKPKFRRQSYAPSQPPPIAIADRLEKQK</sequence>
<dbReference type="EMBL" id="JAVIJP010000001">
    <property type="protein sequence ID" value="KAL3655685.1"/>
    <property type="molecule type" value="Genomic_DNA"/>
</dbReference>
<proteinExistence type="predicted"/>
<protein>
    <submittedName>
        <fullName evidence="2">Uncharacterized protein</fullName>
    </submittedName>
</protein>
<evidence type="ECO:0000313" key="3">
    <source>
        <dbReference type="Proteomes" id="UP001632038"/>
    </source>
</evidence>
<dbReference type="AlphaFoldDB" id="A0ABD3EN85"/>
<dbReference type="Proteomes" id="UP001632038">
    <property type="component" value="Unassembled WGS sequence"/>
</dbReference>
<evidence type="ECO:0000313" key="2">
    <source>
        <dbReference type="EMBL" id="KAL3655685.1"/>
    </source>
</evidence>
<gene>
    <name evidence="2" type="ORF">CASFOL_000081</name>
</gene>
<evidence type="ECO:0000256" key="1">
    <source>
        <dbReference type="SAM" id="MobiDB-lite"/>
    </source>
</evidence>
<name>A0ABD3EN85_9LAMI</name>